<dbReference type="InterPro" id="IPR036388">
    <property type="entry name" value="WH-like_DNA-bd_sf"/>
</dbReference>
<gene>
    <name evidence="2" type="ORF">DQL93_0840</name>
</gene>
<evidence type="ECO:0000313" key="3">
    <source>
        <dbReference type="Proteomes" id="UP000274035"/>
    </source>
</evidence>
<accession>A0A3G6JH07</accession>
<dbReference type="EMBL" id="CP031026">
    <property type="protein sequence ID" value="AZA17347.1"/>
    <property type="molecule type" value="Genomic_DNA"/>
</dbReference>
<sequence length="83" mass="9498">MYFLGGVITVDLNGFKVLRFETQAEASRQLGVRPSEINDVLKGRQKTAHGFWFCYADENAVENVRKEFGDELAEKVEELMNIK</sequence>
<keyword evidence="3" id="KW-1185">Reference proteome</keyword>
<dbReference type="SUPFAM" id="SSF64496">
    <property type="entry name" value="DNA-binding domain of intron-encoded endonucleases"/>
    <property type="match status" value="1"/>
</dbReference>
<proteinExistence type="predicted"/>
<protein>
    <recommendedName>
        <fullName evidence="1">DNA endonuclease I-HmuI-like NUMOD-like domain-containing protein</fullName>
    </recommendedName>
</protein>
<evidence type="ECO:0000259" key="1">
    <source>
        <dbReference type="Pfam" id="PF22083"/>
    </source>
</evidence>
<evidence type="ECO:0000313" key="2">
    <source>
        <dbReference type="EMBL" id="AZA17347.1"/>
    </source>
</evidence>
<name>A0A3G6JH07_9CAUD</name>
<dbReference type="InterPro" id="IPR054307">
    <property type="entry name" value="I-HmuI_NUMOD-like"/>
</dbReference>
<dbReference type="Proteomes" id="UP000274035">
    <property type="component" value="Segment"/>
</dbReference>
<organism evidence="2 3">
    <name type="scientific">Lactobacillus phage ViSo-2018a</name>
    <dbReference type="NCBI Taxonomy" id="2267607"/>
    <lineage>
        <taxon>Viruses</taxon>
        <taxon>Duplodnaviria</taxon>
        <taxon>Heunggongvirae</taxon>
        <taxon>Uroviricota</taxon>
        <taxon>Caudoviricetes</taxon>
        <taxon>Tybeckvirinae</taxon>
        <taxon>Lidleunavirus</taxon>
        <taxon>Lidleunavirus ViSo2018a</taxon>
    </lineage>
</organism>
<dbReference type="Gene3D" id="1.10.10.10">
    <property type="entry name" value="Winged helix-like DNA-binding domain superfamily/Winged helix DNA-binding domain"/>
    <property type="match status" value="1"/>
</dbReference>
<feature type="domain" description="DNA endonuclease I-HmuI-like NUMOD-like" evidence="1">
    <location>
        <begin position="20"/>
        <end position="53"/>
    </location>
</feature>
<dbReference type="Pfam" id="PF22083">
    <property type="entry name" value="I-HmuI_NUMOD-like"/>
    <property type="match status" value="1"/>
</dbReference>
<reference evidence="2 3" key="1">
    <citation type="submission" date="2018-09" db="EMBL/GenBank/DDBJ databases">
        <authorList>
            <person name="Somerville V."/>
        </authorList>
    </citation>
    <scope>NUCLEOTIDE SEQUENCE [LARGE SCALE GENOMIC DNA]</scope>
</reference>